<evidence type="ECO:0000313" key="6">
    <source>
        <dbReference type="EMBL" id="MBB3839037.1"/>
    </source>
</evidence>
<dbReference type="Pfam" id="PF06580">
    <property type="entry name" value="His_kinase"/>
    <property type="match status" value="1"/>
</dbReference>
<feature type="transmembrane region" description="Helical" evidence="1">
    <location>
        <begin position="394"/>
        <end position="411"/>
    </location>
</feature>
<dbReference type="PANTHER" id="PTHR34220:SF7">
    <property type="entry name" value="SENSOR HISTIDINE KINASE YPDA"/>
    <property type="match status" value="1"/>
</dbReference>
<feature type="transmembrane region" description="Helical" evidence="1">
    <location>
        <begin position="300"/>
        <end position="321"/>
    </location>
</feature>
<dbReference type="GO" id="GO:0016020">
    <property type="term" value="C:membrane"/>
    <property type="evidence" value="ECO:0007669"/>
    <property type="project" value="InterPro"/>
</dbReference>
<sequence length="635" mass="74398">MGHWRNWWMAVWAFWLPLYAAGQNTVRLDSSLALPFDLTSAVWVWIDSTGEVADEQAMTQGKFTPLSTTTIPRLLQKEVHYSYWVRLTLQNATSVPQELLLTLGNFYETTLYERSPTAQTLYQRYTSQRLLPSERLYRYDHRYFPLYFAPYQSRYLYAKIRALTGKPFEIRPFLYSYDAEAKERVKGLYDDYFPMAVNHELMAVLAFLTVFFLFQWVLNRQRYLLFYSFYLMSMWGFAAYGASYSSYVVDYISYVPFLRFTLQQNFYILLTLFTHTFFLFEILGMKNWPSSWTKRYFERLFYVVGGLLAIELVLTVVYRRLDLETNFHQLCQFVLPVLNVTSLVLLWATKERVSWFIKLGALVMVIGTTIGFASVALGWAPMSSMLLTHYPNVYFNYGVLIDILFFSLATGEKMVQVQRERNRLLQNYALSELTTLRTQINPHFLFNSLNSIKSYIIKNKTQEAAAYLTDFSVLMREILDKSREQFLPLGQELEIIRQYLLLEQRRFSQPFQIDLQIDDAIDLDAVQVPAFLLQPFVENAIKHGFKRLEREGCVWVKVSSLEDGIAIVIEDNGIGRDKAAKLRLASVKHRSMGLSLVENRLRLLREIYHWNIDLTIEDVAPSTGTRVTLRIPFFD</sequence>
<evidence type="ECO:0000256" key="1">
    <source>
        <dbReference type="SAM" id="Phobius"/>
    </source>
</evidence>
<dbReference type="Gene3D" id="2.60.40.2380">
    <property type="match status" value="1"/>
</dbReference>
<feature type="transmembrane region" description="Helical" evidence="1">
    <location>
        <begin position="266"/>
        <end position="288"/>
    </location>
</feature>
<keyword evidence="1" id="KW-1133">Transmembrane helix</keyword>
<gene>
    <name evidence="6" type="ORF">FHS57_003043</name>
</gene>
<dbReference type="SUPFAM" id="SSF55874">
    <property type="entry name" value="ATPase domain of HSP90 chaperone/DNA topoisomerase II/histidine kinase"/>
    <property type="match status" value="1"/>
</dbReference>
<dbReference type="Pfam" id="PF07696">
    <property type="entry name" value="7TMR-DISMED2"/>
    <property type="match status" value="1"/>
</dbReference>
<name>A0A7W5ZNT9_9BACT</name>
<dbReference type="PANTHER" id="PTHR34220">
    <property type="entry name" value="SENSOR HISTIDINE KINASE YPDA"/>
    <property type="match status" value="1"/>
</dbReference>
<feature type="domain" description="7TM-DISM receptor extracellular" evidence="5">
    <location>
        <begin position="40"/>
        <end position="161"/>
    </location>
</feature>
<dbReference type="AlphaFoldDB" id="A0A7W5ZNT9"/>
<dbReference type="InterPro" id="IPR050640">
    <property type="entry name" value="Bact_2-comp_sensor_kinase"/>
</dbReference>
<keyword evidence="1" id="KW-0812">Transmembrane</keyword>
<dbReference type="RefSeq" id="WP_183974940.1">
    <property type="nucleotide sequence ID" value="NZ_JACIBY010000005.1"/>
</dbReference>
<dbReference type="Proteomes" id="UP000541352">
    <property type="component" value="Unassembled WGS sequence"/>
</dbReference>
<dbReference type="InterPro" id="IPR003594">
    <property type="entry name" value="HATPase_dom"/>
</dbReference>
<dbReference type="InterPro" id="IPR011623">
    <property type="entry name" value="7TMR_DISM_rcpt_extracell_dom1"/>
</dbReference>
<dbReference type="EMBL" id="JACIBY010000005">
    <property type="protein sequence ID" value="MBB3839037.1"/>
    <property type="molecule type" value="Genomic_DNA"/>
</dbReference>
<keyword evidence="6" id="KW-0808">Transferase</keyword>
<evidence type="ECO:0000259" key="5">
    <source>
        <dbReference type="Pfam" id="PF07696"/>
    </source>
</evidence>
<feature type="domain" description="Signal transduction histidine kinase internal region" evidence="3">
    <location>
        <begin position="432"/>
        <end position="509"/>
    </location>
</feature>
<evidence type="ECO:0000259" key="3">
    <source>
        <dbReference type="Pfam" id="PF06580"/>
    </source>
</evidence>
<evidence type="ECO:0000259" key="2">
    <source>
        <dbReference type="Pfam" id="PF02518"/>
    </source>
</evidence>
<proteinExistence type="predicted"/>
<accession>A0A7W5ZNT9</accession>
<feature type="transmembrane region" description="Helical" evidence="1">
    <location>
        <begin position="327"/>
        <end position="347"/>
    </location>
</feature>
<comment type="caution">
    <text evidence="6">The sequence shown here is derived from an EMBL/GenBank/DDBJ whole genome shotgun (WGS) entry which is preliminary data.</text>
</comment>
<dbReference type="InterPro" id="IPR010559">
    <property type="entry name" value="Sig_transdc_His_kin_internal"/>
</dbReference>
<feature type="transmembrane region" description="Helical" evidence="1">
    <location>
        <begin position="225"/>
        <end position="246"/>
    </location>
</feature>
<dbReference type="GO" id="GO:0000155">
    <property type="term" value="F:phosphorelay sensor kinase activity"/>
    <property type="evidence" value="ECO:0007669"/>
    <property type="project" value="InterPro"/>
</dbReference>
<reference evidence="6 7" key="1">
    <citation type="submission" date="2020-08" db="EMBL/GenBank/DDBJ databases">
        <title>Genomic Encyclopedia of Type Strains, Phase IV (KMG-IV): sequencing the most valuable type-strain genomes for metagenomic binning, comparative biology and taxonomic classification.</title>
        <authorList>
            <person name="Goeker M."/>
        </authorList>
    </citation>
    <scope>NUCLEOTIDE SEQUENCE [LARGE SCALE GENOMIC DNA]</scope>
    <source>
        <strain evidence="6 7">DSM 17976</strain>
    </source>
</reference>
<dbReference type="InterPro" id="IPR011622">
    <property type="entry name" value="7TMR_DISM_rcpt_extracell_dom2"/>
</dbReference>
<feature type="domain" description="Histidine kinase/HSP90-like ATPase" evidence="2">
    <location>
        <begin position="532"/>
        <end position="633"/>
    </location>
</feature>
<dbReference type="Pfam" id="PF07695">
    <property type="entry name" value="7TMR-DISM_7TM"/>
    <property type="match status" value="1"/>
</dbReference>
<evidence type="ECO:0000313" key="7">
    <source>
        <dbReference type="Proteomes" id="UP000541352"/>
    </source>
</evidence>
<feature type="domain" description="7TM-DISM receptor extracellular" evidence="4">
    <location>
        <begin position="202"/>
        <end position="411"/>
    </location>
</feature>
<keyword evidence="1" id="KW-0472">Membrane</keyword>
<keyword evidence="6" id="KW-0418">Kinase</keyword>
<protein>
    <submittedName>
        <fullName evidence="6">Sensor histidine kinase YesM</fullName>
    </submittedName>
</protein>
<keyword evidence="7" id="KW-1185">Reference proteome</keyword>
<dbReference type="InterPro" id="IPR036890">
    <property type="entry name" value="HATPase_C_sf"/>
</dbReference>
<dbReference type="Pfam" id="PF02518">
    <property type="entry name" value="HATPase_c"/>
    <property type="match status" value="1"/>
</dbReference>
<evidence type="ECO:0000259" key="4">
    <source>
        <dbReference type="Pfam" id="PF07695"/>
    </source>
</evidence>
<organism evidence="6 7">
    <name type="scientific">Runella defluvii</name>
    <dbReference type="NCBI Taxonomy" id="370973"/>
    <lineage>
        <taxon>Bacteria</taxon>
        <taxon>Pseudomonadati</taxon>
        <taxon>Bacteroidota</taxon>
        <taxon>Cytophagia</taxon>
        <taxon>Cytophagales</taxon>
        <taxon>Spirosomataceae</taxon>
        <taxon>Runella</taxon>
    </lineage>
</organism>
<feature type="transmembrane region" description="Helical" evidence="1">
    <location>
        <begin position="201"/>
        <end position="218"/>
    </location>
</feature>
<dbReference type="Gene3D" id="3.30.565.10">
    <property type="entry name" value="Histidine kinase-like ATPase, C-terminal domain"/>
    <property type="match status" value="1"/>
</dbReference>
<feature type="transmembrane region" description="Helical" evidence="1">
    <location>
        <begin position="359"/>
        <end position="382"/>
    </location>
</feature>